<keyword evidence="3" id="KW-1185">Reference proteome</keyword>
<evidence type="ECO:0000313" key="2">
    <source>
        <dbReference type="EMBL" id="MBP1905973.1"/>
    </source>
</evidence>
<proteinExistence type="predicted"/>
<sequence length="161" mass="17450">MKKNSNLKKAVMLASVVVFGTISISAAVQAASLPTAQQMKPSGIIITPFSVFDPTFKSLENGSAIITNKKDGNITISVETNAKSKVSTVGLSFVLQRWDGSVWLDVYSSGASTKSNASYLIATNDRKVSTGYYYRVKSKHWTIKDGVKEQGERVTSSYLVN</sequence>
<feature type="chain" id="PRO_5045128240" evidence="1">
    <location>
        <begin position="31"/>
        <end position="161"/>
    </location>
</feature>
<keyword evidence="1" id="KW-0732">Signal</keyword>
<dbReference type="Proteomes" id="UP001519272">
    <property type="component" value="Unassembled WGS sequence"/>
</dbReference>
<accession>A0ABS4FTR0</accession>
<feature type="signal peptide" evidence="1">
    <location>
        <begin position="1"/>
        <end position="30"/>
    </location>
</feature>
<comment type="caution">
    <text evidence="2">The sequence shown here is derived from an EMBL/GenBank/DDBJ whole genome shotgun (WGS) entry which is preliminary data.</text>
</comment>
<organism evidence="2 3">
    <name type="scientific">Paenibacillus turicensis</name>
    <dbReference type="NCBI Taxonomy" id="160487"/>
    <lineage>
        <taxon>Bacteria</taxon>
        <taxon>Bacillati</taxon>
        <taxon>Bacillota</taxon>
        <taxon>Bacilli</taxon>
        <taxon>Bacillales</taxon>
        <taxon>Paenibacillaceae</taxon>
        <taxon>Paenibacillus</taxon>
    </lineage>
</organism>
<name>A0ABS4FTR0_9BACL</name>
<dbReference type="RefSeq" id="WP_210089574.1">
    <property type="nucleotide sequence ID" value="NZ_JAGGKG010000011.1"/>
</dbReference>
<dbReference type="EMBL" id="JAGGKG010000011">
    <property type="protein sequence ID" value="MBP1905973.1"/>
    <property type="molecule type" value="Genomic_DNA"/>
</dbReference>
<reference evidence="2 3" key="1">
    <citation type="submission" date="2021-03" db="EMBL/GenBank/DDBJ databases">
        <title>Genomic Encyclopedia of Type Strains, Phase IV (KMG-IV): sequencing the most valuable type-strain genomes for metagenomic binning, comparative biology and taxonomic classification.</title>
        <authorList>
            <person name="Goeker M."/>
        </authorList>
    </citation>
    <scope>NUCLEOTIDE SEQUENCE [LARGE SCALE GENOMIC DNA]</scope>
    <source>
        <strain evidence="2 3">DSM 14349</strain>
    </source>
</reference>
<gene>
    <name evidence="2" type="ORF">J2Z32_002621</name>
</gene>
<evidence type="ECO:0000313" key="3">
    <source>
        <dbReference type="Proteomes" id="UP001519272"/>
    </source>
</evidence>
<evidence type="ECO:0000256" key="1">
    <source>
        <dbReference type="SAM" id="SignalP"/>
    </source>
</evidence>
<protein>
    <submittedName>
        <fullName evidence="2">Uncharacterized protein</fullName>
    </submittedName>
</protein>